<dbReference type="PROSITE" id="PS51918">
    <property type="entry name" value="RADICAL_SAM"/>
    <property type="match status" value="1"/>
</dbReference>
<keyword evidence="8" id="KW-0671">Queuosine biosynthesis</keyword>
<evidence type="ECO:0000256" key="8">
    <source>
        <dbReference type="HAMAP-Rule" id="MF_00917"/>
    </source>
</evidence>
<dbReference type="Gene3D" id="3.20.20.70">
    <property type="entry name" value="Aldolase class I"/>
    <property type="match status" value="1"/>
</dbReference>
<feature type="binding site" evidence="8">
    <location>
        <position position="61"/>
    </location>
    <ligand>
        <name>[4Fe-4S] cluster</name>
        <dbReference type="ChEBI" id="CHEBI:49883"/>
        <note>4Fe-4S-S-AdoMet</note>
    </ligand>
</feature>
<evidence type="ECO:0000259" key="9">
    <source>
        <dbReference type="PROSITE" id="PS51918"/>
    </source>
</evidence>
<dbReference type="STRING" id="1236989.JCM15548_13769"/>
<dbReference type="AlphaFoldDB" id="A0A0E9M2R6"/>
<evidence type="ECO:0000256" key="4">
    <source>
        <dbReference type="ARBA" id="ARBA00022842"/>
    </source>
</evidence>
<comment type="subunit">
    <text evidence="8">Homodimer.</text>
</comment>
<comment type="caution">
    <text evidence="8">Lacks conserved residue(s) required for the propagation of feature annotation.</text>
</comment>
<dbReference type="Proteomes" id="UP000032900">
    <property type="component" value="Unassembled WGS sequence"/>
</dbReference>
<keyword evidence="5 8" id="KW-0408">Iron</keyword>
<keyword evidence="7 8" id="KW-0456">Lyase</keyword>
<dbReference type="InterPro" id="IPR024924">
    <property type="entry name" value="7-CO-7-deazaguanine_synth-like"/>
</dbReference>
<feature type="binding site" evidence="8">
    <location>
        <position position="110"/>
    </location>
    <ligand>
        <name>substrate</name>
    </ligand>
</feature>
<dbReference type="GO" id="GO:0051539">
    <property type="term" value="F:4 iron, 4 sulfur cluster binding"/>
    <property type="evidence" value="ECO:0007669"/>
    <property type="project" value="UniProtKB-UniRule"/>
</dbReference>
<feature type="binding site" evidence="8">
    <location>
        <position position="57"/>
    </location>
    <ligand>
        <name>[4Fe-4S] cluster</name>
        <dbReference type="ChEBI" id="CHEBI:49883"/>
        <note>4Fe-4S-S-AdoMet</note>
    </ligand>
</feature>
<keyword evidence="2 8" id="KW-0949">S-adenosyl-L-methionine</keyword>
<keyword evidence="4 8" id="KW-0460">Magnesium</keyword>
<protein>
    <recommendedName>
        <fullName evidence="8">7-carboxy-7-deazaguanine synthase</fullName>
        <shortName evidence="8">CDG synthase</shortName>
        <ecNumber evidence="8">4.3.99.3</ecNumber>
    </recommendedName>
    <alternativeName>
        <fullName evidence="8">Queuosine biosynthesis protein QueE</fullName>
    </alternativeName>
</protein>
<dbReference type="InterPro" id="IPR058240">
    <property type="entry name" value="rSAM_sf"/>
</dbReference>
<evidence type="ECO:0000313" key="10">
    <source>
        <dbReference type="EMBL" id="GAO31410.1"/>
    </source>
</evidence>
<dbReference type="InterPro" id="IPR013785">
    <property type="entry name" value="Aldolase_TIM"/>
</dbReference>
<dbReference type="UniPathway" id="UPA00391"/>
<feature type="binding site" evidence="8">
    <location>
        <position position="73"/>
    </location>
    <ligand>
        <name>[4Fe-4S] cluster</name>
        <dbReference type="ChEBI" id="CHEBI:49883"/>
        <note>4Fe-4S-S-AdoMet</note>
    </ligand>
</feature>
<organism evidence="10 11">
    <name type="scientific">Geofilum rubicundum JCM 15548</name>
    <dbReference type="NCBI Taxonomy" id="1236989"/>
    <lineage>
        <taxon>Bacteria</taxon>
        <taxon>Pseudomonadati</taxon>
        <taxon>Bacteroidota</taxon>
        <taxon>Bacteroidia</taxon>
        <taxon>Marinilabiliales</taxon>
        <taxon>Marinilabiliaceae</taxon>
        <taxon>Geofilum</taxon>
    </lineage>
</organism>
<dbReference type="GO" id="GO:1904047">
    <property type="term" value="F:S-adenosyl-L-methionine binding"/>
    <property type="evidence" value="ECO:0007669"/>
    <property type="project" value="UniProtKB-UniRule"/>
</dbReference>
<sequence>MNQKISLANEGVFPIVKDKEGQVLPKAPATGITVAGTIQGEGKLAGIPSLFIRFSSCNLRCIWQLPDGTYSRCDTPYASFDANGIQQITVDDVLALVKHNLGPIRHIVITGGEPLLQKDALIELAARLKSELQLHLTIETNGSIFNAQVAQQIDLFSISPKLANSTPNPAKLAALGLSPSGPLKFHGERRLNLSALQAYIDVCRSADKAFQLKFVVGQAADEQEITSAYLNRLTGWAVSDIMLMPLGATQEELQQTTPMVLEMAIRNGWRFTPRVHIDLFGSKPGV</sequence>
<evidence type="ECO:0000256" key="1">
    <source>
        <dbReference type="ARBA" id="ARBA00022485"/>
    </source>
</evidence>
<dbReference type="CDD" id="cd01335">
    <property type="entry name" value="Radical_SAM"/>
    <property type="match status" value="1"/>
</dbReference>
<dbReference type="SFLD" id="SFLDS00029">
    <property type="entry name" value="Radical_SAM"/>
    <property type="match status" value="1"/>
</dbReference>
<reference evidence="10 11" key="1">
    <citation type="journal article" date="2015" name="Microbes Environ.">
        <title>Distribution and evolution of nitrogen fixation genes in the phylum bacteroidetes.</title>
        <authorList>
            <person name="Inoue J."/>
            <person name="Oshima K."/>
            <person name="Suda W."/>
            <person name="Sakamoto M."/>
            <person name="Iino T."/>
            <person name="Noda S."/>
            <person name="Hongoh Y."/>
            <person name="Hattori M."/>
            <person name="Ohkuma M."/>
        </authorList>
    </citation>
    <scope>NUCLEOTIDE SEQUENCE [LARGE SCALE GENOMIC DNA]</scope>
    <source>
        <strain evidence="10">JCM 15548</strain>
    </source>
</reference>
<evidence type="ECO:0000256" key="7">
    <source>
        <dbReference type="ARBA" id="ARBA00023239"/>
    </source>
</evidence>
<feature type="binding site" evidence="8">
    <location>
        <begin position="38"/>
        <end position="40"/>
    </location>
    <ligand>
        <name>substrate</name>
    </ligand>
</feature>
<evidence type="ECO:0000313" key="11">
    <source>
        <dbReference type="Proteomes" id="UP000032900"/>
    </source>
</evidence>
<dbReference type="EMBL" id="BAZW01000047">
    <property type="protein sequence ID" value="GAO31410.1"/>
    <property type="molecule type" value="Genomic_DNA"/>
</dbReference>
<feature type="binding site" evidence="8">
    <location>
        <position position="112"/>
    </location>
    <ligand>
        <name>S-adenosyl-L-methionine</name>
        <dbReference type="ChEBI" id="CHEBI:59789"/>
    </ligand>
</feature>
<dbReference type="InterPro" id="IPR007197">
    <property type="entry name" value="rSAM"/>
</dbReference>
<feature type="binding site" evidence="8">
    <location>
        <begin position="159"/>
        <end position="161"/>
    </location>
    <ligand>
        <name>S-adenosyl-L-methionine</name>
        <dbReference type="ChEBI" id="CHEBI:59789"/>
    </ligand>
</feature>
<evidence type="ECO:0000256" key="2">
    <source>
        <dbReference type="ARBA" id="ARBA00022691"/>
    </source>
</evidence>
<accession>A0A0E9M2R6</accession>
<dbReference type="HAMAP" id="MF_00917">
    <property type="entry name" value="QueE"/>
    <property type="match status" value="1"/>
</dbReference>
<dbReference type="RefSeq" id="WP_062127509.1">
    <property type="nucleotide sequence ID" value="NZ_BAZW01000047.1"/>
</dbReference>
<keyword evidence="6 8" id="KW-0411">Iron-sulfur</keyword>
<comment type="function">
    <text evidence="8">Catalyzes the complex heterocyclic radical-mediated conversion of 6-carboxy-5,6,7,8-tetrahydropterin (CPH4) to 7-carboxy-7-deazaguanine (CDG), a step common to the biosynthetic pathways of all 7-deazapurine-containing compounds.</text>
</comment>
<comment type="similarity">
    <text evidence="8">Belongs to the radical SAM superfamily. 7-carboxy-7-deazaguanine synthase family.</text>
</comment>
<comment type="cofactor">
    <cofactor evidence="8">
        <name>Mg(2+)</name>
        <dbReference type="ChEBI" id="CHEBI:18420"/>
    </cofactor>
</comment>
<dbReference type="OrthoDB" id="9792276at2"/>
<dbReference type="GO" id="GO:0008616">
    <property type="term" value="P:tRNA queuosine(34) biosynthetic process"/>
    <property type="evidence" value="ECO:0007669"/>
    <property type="project" value="UniProtKB-UniRule"/>
</dbReference>
<feature type="binding site" evidence="8">
    <location>
        <position position="75"/>
    </location>
    <ligand>
        <name>Mg(2+)</name>
        <dbReference type="ChEBI" id="CHEBI:18420"/>
    </ligand>
</feature>
<dbReference type="Pfam" id="PF04055">
    <property type="entry name" value="Radical_SAM"/>
    <property type="match status" value="1"/>
</dbReference>
<dbReference type="GO" id="GO:0016840">
    <property type="term" value="F:carbon-nitrogen lyase activity"/>
    <property type="evidence" value="ECO:0007669"/>
    <property type="project" value="UniProtKB-UniRule"/>
</dbReference>
<comment type="catalytic activity">
    <reaction evidence="8">
        <text>6-carboxy-5,6,7,8-tetrahydropterin + H(+) = 7-carboxy-7-carbaguanine + NH4(+)</text>
        <dbReference type="Rhea" id="RHEA:27974"/>
        <dbReference type="ChEBI" id="CHEBI:15378"/>
        <dbReference type="ChEBI" id="CHEBI:28938"/>
        <dbReference type="ChEBI" id="CHEBI:61032"/>
        <dbReference type="ChEBI" id="CHEBI:61036"/>
        <dbReference type="EC" id="4.3.99.3"/>
    </reaction>
</comment>
<proteinExistence type="inferred from homology"/>
<feature type="domain" description="Radical SAM core" evidence="9">
    <location>
        <begin position="44"/>
        <end position="283"/>
    </location>
</feature>
<feature type="binding site" evidence="8">
    <location>
        <position position="53"/>
    </location>
    <ligand>
        <name>substrate</name>
    </ligand>
</feature>
<evidence type="ECO:0000256" key="3">
    <source>
        <dbReference type="ARBA" id="ARBA00022723"/>
    </source>
</evidence>
<comment type="caution">
    <text evidence="10">The sequence shown here is derived from an EMBL/GenBank/DDBJ whole genome shotgun (WGS) entry which is preliminary data.</text>
</comment>
<dbReference type="PANTHER" id="PTHR42836">
    <property type="entry name" value="7-CARBOXY-7-DEAZAGUANINE SYNTHASE"/>
    <property type="match status" value="1"/>
</dbReference>
<comment type="cofactor">
    <cofactor evidence="8">
        <name>[4Fe-4S] cluster</name>
        <dbReference type="ChEBI" id="CHEBI:49883"/>
    </cofactor>
    <text evidence="8">Binds 1 [4Fe-4S] cluster. The cluster is coordinated with 3 cysteines and an exchangeable S-adenosyl-L-methionine.</text>
</comment>
<evidence type="ECO:0000256" key="5">
    <source>
        <dbReference type="ARBA" id="ARBA00023004"/>
    </source>
</evidence>
<keyword evidence="11" id="KW-1185">Reference proteome</keyword>
<comment type="pathway">
    <text evidence="8">Purine metabolism; 7-cyano-7-deazaguanine biosynthesis.</text>
</comment>
<evidence type="ECO:0000256" key="6">
    <source>
        <dbReference type="ARBA" id="ARBA00023014"/>
    </source>
</evidence>
<keyword evidence="3 8" id="KW-0479">Metal-binding</keyword>
<name>A0A0E9M2R6_9BACT</name>
<dbReference type="GO" id="GO:0000287">
    <property type="term" value="F:magnesium ion binding"/>
    <property type="evidence" value="ECO:0007669"/>
    <property type="project" value="UniProtKB-UniRule"/>
</dbReference>
<dbReference type="EC" id="4.3.99.3" evidence="8"/>
<gene>
    <name evidence="8" type="primary">queE</name>
    <name evidence="10" type="ORF">JCM15548_13769</name>
</gene>
<dbReference type="SUPFAM" id="SSF102114">
    <property type="entry name" value="Radical SAM enzymes"/>
    <property type="match status" value="1"/>
</dbReference>
<dbReference type="PANTHER" id="PTHR42836:SF1">
    <property type="entry name" value="7-CARBOXY-7-DEAZAGUANINE SYNTHASE"/>
    <property type="match status" value="1"/>
</dbReference>
<keyword evidence="1 8" id="KW-0004">4Fe-4S</keyword>
<comment type="cofactor">
    <cofactor evidence="8">
        <name>S-adenosyl-L-methionine</name>
        <dbReference type="ChEBI" id="CHEBI:59789"/>
    </cofactor>
    <text evidence="8">Binds 1 S-adenosyl-L-methionine per subunit.</text>
</comment>